<evidence type="ECO:0000256" key="1">
    <source>
        <dbReference type="SAM" id="MobiDB-lite"/>
    </source>
</evidence>
<sequence length="60" mass="6275">MWYGAPQGETGAPLPVHPGGAAESTTHRILKCEAPSGSESGPGDAERVGEFRDRLTVPKD</sequence>
<dbReference type="AlphaFoldDB" id="A0A4D4MFQ3"/>
<proteinExistence type="predicted"/>
<dbReference type="EMBL" id="BJHY01000001">
    <property type="protein sequence ID" value="GDY70803.1"/>
    <property type="molecule type" value="Genomic_DNA"/>
</dbReference>
<dbReference type="Proteomes" id="UP000299211">
    <property type="component" value="Unassembled WGS sequence"/>
</dbReference>
<organism evidence="2 3">
    <name type="scientific">Streptomyces avermitilis</name>
    <dbReference type="NCBI Taxonomy" id="33903"/>
    <lineage>
        <taxon>Bacteria</taxon>
        <taxon>Bacillati</taxon>
        <taxon>Actinomycetota</taxon>
        <taxon>Actinomycetes</taxon>
        <taxon>Kitasatosporales</taxon>
        <taxon>Streptomycetaceae</taxon>
        <taxon>Streptomyces</taxon>
    </lineage>
</organism>
<protein>
    <submittedName>
        <fullName evidence="2">Uncharacterized protein</fullName>
    </submittedName>
</protein>
<feature type="region of interest" description="Disordered" evidence="1">
    <location>
        <begin position="1"/>
        <end position="60"/>
    </location>
</feature>
<evidence type="ECO:0000313" key="3">
    <source>
        <dbReference type="Proteomes" id="UP000299211"/>
    </source>
</evidence>
<name>A0A4D4MFQ3_STRAX</name>
<evidence type="ECO:0000313" key="2">
    <source>
        <dbReference type="EMBL" id="GDY70803.1"/>
    </source>
</evidence>
<comment type="caution">
    <text evidence="2">The sequence shown here is derived from an EMBL/GenBank/DDBJ whole genome shotgun (WGS) entry which is preliminary data.</text>
</comment>
<reference evidence="2 3" key="1">
    <citation type="submission" date="2019-04" db="EMBL/GenBank/DDBJ databases">
        <title>Draft genome sequences of Streptomyces avermitilis ATCC 31267.</title>
        <authorList>
            <person name="Komaki H."/>
            <person name="Tamura T."/>
            <person name="Hosoyama A."/>
        </authorList>
    </citation>
    <scope>NUCLEOTIDE SEQUENCE [LARGE SCALE GENOMIC DNA]</scope>
    <source>
        <strain evidence="2 3">ATCC 31267</strain>
    </source>
</reference>
<gene>
    <name evidence="2" type="ORF">SAV31267_002880</name>
</gene>
<feature type="compositionally biased region" description="Basic and acidic residues" evidence="1">
    <location>
        <begin position="44"/>
        <end position="60"/>
    </location>
</feature>
<accession>A0A4D4MFQ3</accession>